<evidence type="ECO:0000256" key="2">
    <source>
        <dbReference type="SAM" id="SignalP"/>
    </source>
</evidence>
<proteinExistence type="predicted"/>
<dbReference type="InterPro" id="IPR029497">
    <property type="entry name" value="Fimbrial_PilY2"/>
</dbReference>
<feature type="region of interest" description="Disordered" evidence="1">
    <location>
        <begin position="85"/>
        <end position="106"/>
    </location>
</feature>
<name>A0ABY7A315_9PSED</name>
<dbReference type="InterPro" id="IPR042230">
    <property type="entry name" value="CusF_sf"/>
</dbReference>
<keyword evidence="4" id="KW-1185">Reference proteome</keyword>
<dbReference type="RefSeq" id="WP_254471115.1">
    <property type="nucleotide sequence ID" value="NZ_CP113432.1"/>
</dbReference>
<organism evidence="3 4">
    <name type="scientific">Pseudomonas triclosanedens</name>
    <dbReference type="NCBI Taxonomy" id="2961893"/>
    <lineage>
        <taxon>Bacteria</taxon>
        <taxon>Pseudomonadati</taxon>
        <taxon>Pseudomonadota</taxon>
        <taxon>Gammaproteobacteria</taxon>
        <taxon>Pseudomonadales</taxon>
        <taxon>Pseudomonadaceae</taxon>
        <taxon>Pseudomonas</taxon>
    </lineage>
</organism>
<accession>A0ABY7A315</accession>
<gene>
    <name evidence="3" type="ORF">OU419_04885</name>
</gene>
<dbReference type="EMBL" id="CP113432">
    <property type="protein sequence ID" value="WAI50605.1"/>
    <property type="molecule type" value="Genomic_DNA"/>
</dbReference>
<feature type="signal peptide" evidence="2">
    <location>
        <begin position="1"/>
        <end position="23"/>
    </location>
</feature>
<dbReference type="Pfam" id="PF14481">
    <property type="entry name" value="Fimbrial_PilY2"/>
    <property type="match status" value="1"/>
</dbReference>
<evidence type="ECO:0000313" key="4">
    <source>
        <dbReference type="Proteomes" id="UP001163624"/>
    </source>
</evidence>
<sequence>MSRITMTFALAALLGSVTQGAMAETIENNGPVTMIDLKESRIRVNDTDYVLPNRVQVNSMPAIYQLREGSVISFLAESGAPPTITSIGMLQQPPIQKQTRSTNAHE</sequence>
<dbReference type="Gene3D" id="2.40.50.320">
    <property type="entry name" value="Copper binding periplasmic protein CusF"/>
    <property type="match status" value="1"/>
</dbReference>
<protein>
    <submittedName>
        <fullName evidence="3">PilY2 family type 4a fimbrial biogenesis protein</fullName>
    </submittedName>
</protein>
<evidence type="ECO:0000256" key="1">
    <source>
        <dbReference type="SAM" id="MobiDB-lite"/>
    </source>
</evidence>
<feature type="chain" id="PRO_5045189900" evidence="2">
    <location>
        <begin position="24"/>
        <end position="106"/>
    </location>
</feature>
<evidence type="ECO:0000313" key="3">
    <source>
        <dbReference type="EMBL" id="WAI50605.1"/>
    </source>
</evidence>
<reference evidence="3" key="1">
    <citation type="submission" date="2022-11" db="EMBL/GenBank/DDBJ databases">
        <title>Pseudomonas triclosanedens sp. nov., a triclosan degrader isolated from activated sludge.</title>
        <authorList>
            <person name="Yin Y."/>
            <person name="Lu Z."/>
        </authorList>
    </citation>
    <scope>NUCLEOTIDE SEQUENCE</scope>
    <source>
        <strain evidence="3">ZM23</strain>
    </source>
</reference>
<dbReference type="Proteomes" id="UP001163624">
    <property type="component" value="Chromosome"/>
</dbReference>
<keyword evidence="2" id="KW-0732">Signal</keyword>